<feature type="transmembrane region" description="Helical" evidence="1">
    <location>
        <begin position="12"/>
        <end position="33"/>
    </location>
</feature>
<evidence type="ECO:0000256" key="1">
    <source>
        <dbReference type="SAM" id="Phobius"/>
    </source>
</evidence>
<gene>
    <name evidence="2" type="ORF">SCUD_LOCUS7714</name>
</gene>
<keyword evidence="1" id="KW-1133">Transmembrane helix</keyword>
<proteinExistence type="predicted"/>
<organism evidence="4">
    <name type="scientific">Schistosoma curassoni</name>
    <dbReference type="NCBI Taxonomy" id="6186"/>
    <lineage>
        <taxon>Eukaryota</taxon>
        <taxon>Metazoa</taxon>
        <taxon>Spiralia</taxon>
        <taxon>Lophotrochozoa</taxon>
        <taxon>Platyhelminthes</taxon>
        <taxon>Trematoda</taxon>
        <taxon>Digenea</taxon>
        <taxon>Strigeidida</taxon>
        <taxon>Schistosomatoidea</taxon>
        <taxon>Schistosomatidae</taxon>
        <taxon>Schistosoma</taxon>
    </lineage>
</organism>
<evidence type="ECO:0000313" key="4">
    <source>
        <dbReference type="WBParaSite" id="SCUD_0000771401-mRNA-1"/>
    </source>
</evidence>
<dbReference type="WBParaSite" id="SCUD_0000771401-mRNA-1">
    <property type="protein sequence ID" value="SCUD_0000771401-mRNA-1"/>
    <property type="gene ID" value="SCUD_0000771401"/>
</dbReference>
<dbReference type="EMBL" id="UZAK01032443">
    <property type="protein sequence ID" value="VDP27442.1"/>
    <property type="molecule type" value="Genomic_DNA"/>
</dbReference>
<feature type="transmembrane region" description="Helical" evidence="1">
    <location>
        <begin position="59"/>
        <end position="80"/>
    </location>
</feature>
<accession>A0A183JYB1</accession>
<dbReference type="AlphaFoldDB" id="A0A183JYB1"/>
<reference evidence="4" key="1">
    <citation type="submission" date="2016-06" db="UniProtKB">
        <authorList>
            <consortium name="WormBaseParasite"/>
        </authorList>
    </citation>
    <scope>IDENTIFICATION</scope>
</reference>
<keyword evidence="3" id="KW-1185">Reference proteome</keyword>
<feature type="transmembrane region" description="Helical" evidence="1">
    <location>
        <begin position="226"/>
        <end position="245"/>
    </location>
</feature>
<reference evidence="2 3" key="2">
    <citation type="submission" date="2018-11" db="EMBL/GenBank/DDBJ databases">
        <authorList>
            <consortium name="Pathogen Informatics"/>
        </authorList>
    </citation>
    <scope>NUCLEOTIDE SEQUENCE [LARGE SCALE GENOMIC DNA]</scope>
    <source>
        <strain evidence="2">Dakar</strain>
        <strain evidence="3">Dakar, Senegal</strain>
    </source>
</reference>
<name>A0A183JYB1_9TREM</name>
<protein>
    <submittedName>
        <fullName evidence="2 4">Uncharacterized protein</fullName>
    </submittedName>
</protein>
<evidence type="ECO:0000313" key="3">
    <source>
        <dbReference type="Proteomes" id="UP000279833"/>
    </source>
</evidence>
<dbReference type="Proteomes" id="UP000279833">
    <property type="component" value="Unassembled WGS sequence"/>
</dbReference>
<sequence>MVYGNGTNCDKLWRAWNTILITVLHIFLIYVGINRYLAFKTQAFDAKFGGAWDQSCMNFTLAMLITTLTCFCLFLFCSLVRTTNYANEGTQIGRDTNNLHLLSSTCAWKSELPMMKLTSMTDHQNCMYPNSTNGNGNMMKTLSRNGYNPGDDDHASAIGPDDVLPGPNYDTWSGRSGVNQTLFNSYATNNPNNTSTSQRLISNDNYLHLSFKRSFDLLWQRFKRNFLPYCVVLHLIMAYCLYIPIPLMQSQQIYHRALPVSK</sequence>
<keyword evidence="1" id="KW-0812">Transmembrane</keyword>
<evidence type="ECO:0000313" key="2">
    <source>
        <dbReference type="EMBL" id="VDP27442.1"/>
    </source>
</evidence>
<keyword evidence="1" id="KW-0472">Membrane</keyword>